<dbReference type="InterPro" id="IPR014710">
    <property type="entry name" value="RmlC-like_jellyroll"/>
</dbReference>
<protein>
    <recommendedName>
        <fullName evidence="1">Cyclic nucleotide-binding domain-containing protein</fullName>
    </recommendedName>
</protein>
<accession>A0A3B0TX17</accession>
<dbReference type="AlphaFoldDB" id="A0A3B0TX17"/>
<dbReference type="PANTHER" id="PTHR24567">
    <property type="entry name" value="CRP FAMILY TRANSCRIPTIONAL REGULATORY PROTEIN"/>
    <property type="match status" value="1"/>
</dbReference>
<name>A0A3B0TX17_9ZZZZ</name>
<dbReference type="EMBL" id="UOEQ01000447">
    <property type="protein sequence ID" value="VAW23135.1"/>
    <property type="molecule type" value="Genomic_DNA"/>
</dbReference>
<feature type="domain" description="Cyclic nucleotide-binding" evidence="1">
    <location>
        <begin position="15"/>
        <end position="117"/>
    </location>
</feature>
<dbReference type="CDD" id="cd00038">
    <property type="entry name" value="CAP_ED"/>
    <property type="match status" value="1"/>
</dbReference>
<dbReference type="Pfam" id="PF00027">
    <property type="entry name" value="cNMP_binding"/>
    <property type="match status" value="1"/>
</dbReference>
<organism evidence="2">
    <name type="scientific">hydrothermal vent metagenome</name>
    <dbReference type="NCBI Taxonomy" id="652676"/>
    <lineage>
        <taxon>unclassified sequences</taxon>
        <taxon>metagenomes</taxon>
        <taxon>ecological metagenomes</taxon>
    </lineage>
</organism>
<dbReference type="PROSITE" id="PS50042">
    <property type="entry name" value="CNMP_BINDING_3"/>
    <property type="match status" value="1"/>
</dbReference>
<dbReference type="InterPro" id="IPR050397">
    <property type="entry name" value="Env_Response_Regulators"/>
</dbReference>
<dbReference type="InterPro" id="IPR000595">
    <property type="entry name" value="cNMP-bd_dom"/>
</dbReference>
<gene>
    <name evidence="2" type="ORF">MNBD_ALPHA11-1283</name>
</gene>
<sequence>MQLDDTAHILGNAEFFSICSLEQRRMLAFASEWVRFKEGEILFKAGQIAPGAYVLISGELISTQKDIPSGKPIIITDPGAVIAELALIVKHPRRADVVCKTDAQLLMVPRSAFSKIMQQFPEIAIKAEAMVRSDISKYISNIEGAAKLSNAKK</sequence>
<dbReference type="Gene3D" id="2.60.120.10">
    <property type="entry name" value="Jelly Rolls"/>
    <property type="match status" value="1"/>
</dbReference>
<dbReference type="InterPro" id="IPR018490">
    <property type="entry name" value="cNMP-bd_dom_sf"/>
</dbReference>
<reference evidence="2" key="1">
    <citation type="submission" date="2018-06" db="EMBL/GenBank/DDBJ databases">
        <authorList>
            <person name="Zhirakovskaya E."/>
        </authorList>
    </citation>
    <scope>NUCLEOTIDE SEQUENCE</scope>
</reference>
<evidence type="ECO:0000259" key="1">
    <source>
        <dbReference type="PROSITE" id="PS50042"/>
    </source>
</evidence>
<proteinExistence type="predicted"/>
<dbReference type="GO" id="GO:0003700">
    <property type="term" value="F:DNA-binding transcription factor activity"/>
    <property type="evidence" value="ECO:0007669"/>
    <property type="project" value="TreeGrafter"/>
</dbReference>
<dbReference type="SMART" id="SM00100">
    <property type="entry name" value="cNMP"/>
    <property type="match status" value="1"/>
</dbReference>
<dbReference type="SUPFAM" id="SSF51206">
    <property type="entry name" value="cAMP-binding domain-like"/>
    <property type="match status" value="1"/>
</dbReference>
<evidence type="ECO:0000313" key="2">
    <source>
        <dbReference type="EMBL" id="VAW23135.1"/>
    </source>
</evidence>
<dbReference type="PANTHER" id="PTHR24567:SF68">
    <property type="entry name" value="DNA-BINDING TRANSCRIPTIONAL DUAL REGULATOR CRP"/>
    <property type="match status" value="1"/>
</dbReference>
<dbReference type="GO" id="GO:0005829">
    <property type="term" value="C:cytosol"/>
    <property type="evidence" value="ECO:0007669"/>
    <property type="project" value="TreeGrafter"/>
</dbReference>